<gene>
    <name evidence="1" type="ORF">RSO01_73960</name>
</gene>
<name>A0A512NMR4_9HYPH</name>
<dbReference type="AlphaFoldDB" id="A0A512NMR4"/>
<organism evidence="1 2">
    <name type="scientific">Reyranella soli</name>
    <dbReference type="NCBI Taxonomy" id="1230389"/>
    <lineage>
        <taxon>Bacteria</taxon>
        <taxon>Pseudomonadati</taxon>
        <taxon>Pseudomonadota</taxon>
        <taxon>Alphaproteobacteria</taxon>
        <taxon>Hyphomicrobiales</taxon>
        <taxon>Reyranellaceae</taxon>
        <taxon>Reyranella</taxon>
    </lineage>
</organism>
<evidence type="ECO:0000313" key="1">
    <source>
        <dbReference type="EMBL" id="GEP60230.1"/>
    </source>
</evidence>
<sequence>MQLIAGAGCDDQQSGARGDYAGSVLILGAFVAFRPPVPPVSAQSHAQRICREHGVIPRSEVYEDCLVHATRAVEWGEPMLARDVARLTVDAQEVCARNGLAPQTPDFCACIDRETQLRGFLR</sequence>
<dbReference type="EMBL" id="BKAJ01000155">
    <property type="protein sequence ID" value="GEP60230.1"/>
    <property type="molecule type" value="Genomic_DNA"/>
</dbReference>
<dbReference type="RefSeq" id="WP_147155587.1">
    <property type="nucleotide sequence ID" value="NZ_BKAJ01000155.1"/>
</dbReference>
<dbReference type="OrthoDB" id="7376161at2"/>
<reference evidence="1 2" key="1">
    <citation type="submission" date="2019-07" db="EMBL/GenBank/DDBJ databases">
        <title>Whole genome shotgun sequence of Reyranella soli NBRC 108950.</title>
        <authorList>
            <person name="Hosoyama A."/>
            <person name="Uohara A."/>
            <person name="Ohji S."/>
            <person name="Ichikawa N."/>
        </authorList>
    </citation>
    <scope>NUCLEOTIDE SEQUENCE [LARGE SCALE GENOMIC DNA]</scope>
    <source>
        <strain evidence="1 2">NBRC 108950</strain>
    </source>
</reference>
<comment type="caution">
    <text evidence="1">The sequence shown here is derived from an EMBL/GenBank/DDBJ whole genome shotgun (WGS) entry which is preliminary data.</text>
</comment>
<accession>A0A512NMR4</accession>
<dbReference type="Proteomes" id="UP000321058">
    <property type="component" value="Unassembled WGS sequence"/>
</dbReference>
<keyword evidence="2" id="KW-1185">Reference proteome</keyword>
<proteinExistence type="predicted"/>
<evidence type="ECO:0000313" key="2">
    <source>
        <dbReference type="Proteomes" id="UP000321058"/>
    </source>
</evidence>
<protein>
    <submittedName>
        <fullName evidence="1">Uncharacterized protein</fullName>
    </submittedName>
</protein>